<dbReference type="PROSITE" id="PS50188">
    <property type="entry name" value="B302_SPRY"/>
    <property type="match status" value="1"/>
</dbReference>
<proteinExistence type="predicted"/>
<dbReference type="Gene3D" id="2.60.120.920">
    <property type="match status" value="1"/>
</dbReference>
<dbReference type="Pfam" id="PF00622">
    <property type="entry name" value="SPRY"/>
    <property type="match status" value="1"/>
</dbReference>
<keyword evidence="3" id="KW-1185">Reference proteome</keyword>
<comment type="caution">
    <text evidence="2">The sequence shown here is derived from an EMBL/GenBank/DDBJ whole genome shotgun (WGS) entry which is preliminary data.</text>
</comment>
<dbReference type="InterPro" id="IPR001870">
    <property type="entry name" value="B30.2/SPRY"/>
</dbReference>
<dbReference type="PANTHER" id="PTHR12245:SF5">
    <property type="entry name" value="SPRY DOMAIN-CONTAINING SOCS BOX PROTEIN 3"/>
    <property type="match status" value="1"/>
</dbReference>
<dbReference type="InterPro" id="IPR013320">
    <property type="entry name" value="ConA-like_dom_sf"/>
</dbReference>
<dbReference type="InterPro" id="IPR043136">
    <property type="entry name" value="B30.2/SPRY_sf"/>
</dbReference>
<gene>
    <name evidence="2" type="ORF">L9F63_005180</name>
</gene>
<sequence>MIGVGTRNVDLLGATHNFCSLLGCDEESWGYSYLGSIQHKGIKVTYGQPFGCGSIVGVHLDMWKGTLQFYLNRKPLGVAYTSLRGKTLYPMVCSTTAKTSMRITYSTSASSSLQLMCLKTISSNPKVIKMLRTIPFLRSQVDREYWWLIPPGNEDIENDDCKSSCLNSEDDNSHMLSVD</sequence>
<dbReference type="PANTHER" id="PTHR12245">
    <property type="entry name" value="SPRY DOMAIN CONTAINING SOCS BOX PROTEIN"/>
    <property type="match status" value="1"/>
</dbReference>
<accession>A0AAD7ZES2</accession>
<feature type="domain" description="B30.2/SPRY" evidence="1">
    <location>
        <begin position="1"/>
        <end position="110"/>
    </location>
</feature>
<evidence type="ECO:0000313" key="2">
    <source>
        <dbReference type="EMBL" id="KAJ9578603.1"/>
    </source>
</evidence>
<evidence type="ECO:0000259" key="1">
    <source>
        <dbReference type="PROSITE" id="PS50188"/>
    </source>
</evidence>
<name>A0AAD7ZES2_DIPPU</name>
<reference evidence="2" key="1">
    <citation type="journal article" date="2023" name="IScience">
        <title>Live-bearing cockroach genome reveals convergent evolutionary mechanisms linked to viviparity in insects and beyond.</title>
        <authorList>
            <person name="Fouks B."/>
            <person name="Harrison M.C."/>
            <person name="Mikhailova A.A."/>
            <person name="Marchal E."/>
            <person name="English S."/>
            <person name="Carruthers M."/>
            <person name="Jennings E.C."/>
            <person name="Chiamaka E.L."/>
            <person name="Frigard R.A."/>
            <person name="Pippel M."/>
            <person name="Attardo G.M."/>
            <person name="Benoit J.B."/>
            <person name="Bornberg-Bauer E."/>
            <person name="Tobe S.S."/>
        </authorList>
    </citation>
    <scope>NUCLEOTIDE SEQUENCE</scope>
    <source>
        <strain evidence="2">Stay&amp;Tobe</strain>
    </source>
</reference>
<dbReference type="GO" id="GO:0019005">
    <property type="term" value="C:SCF ubiquitin ligase complex"/>
    <property type="evidence" value="ECO:0007669"/>
    <property type="project" value="TreeGrafter"/>
</dbReference>
<dbReference type="Proteomes" id="UP001233999">
    <property type="component" value="Unassembled WGS sequence"/>
</dbReference>
<evidence type="ECO:0000313" key="3">
    <source>
        <dbReference type="Proteomes" id="UP001233999"/>
    </source>
</evidence>
<dbReference type="EMBL" id="JASPKZ010008868">
    <property type="protein sequence ID" value="KAJ9578603.1"/>
    <property type="molecule type" value="Genomic_DNA"/>
</dbReference>
<dbReference type="SUPFAM" id="SSF49899">
    <property type="entry name" value="Concanavalin A-like lectins/glucanases"/>
    <property type="match status" value="1"/>
</dbReference>
<dbReference type="InterPro" id="IPR050672">
    <property type="entry name" value="FBXO45-Fsn/SPSB_families"/>
</dbReference>
<dbReference type="InterPro" id="IPR003877">
    <property type="entry name" value="SPRY_dom"/>
</dbReference>
<dbReference type="AlphaFoldDB" id="A0AAD7ZES2"/>
<dbReference type="GO" id="GO:0043161">
    <property type="term" value="P:proteasome-mediated ubiquitin-dependent protein catabolic process"/>
    <property type="evidence" value="ECO:0007669"/>
    <property type="project" value="TreeGrafter"/>
</dbReference>
<reference evidence="2" key="2">
    <citation type="submission" date="2023-05" db="EMBL/GenBank/DDBJ databases">
        <authorList>
            <person name="Fouks B."/>
        </authorList>
    </citation>
    <scope>NUCLEOTIDE SEQUENCE</scope>
    <source>
        <strain evidence="2">Stay&amp;Tobe</strain>
        <tissue evidence="2">Testes</tissue>
    </source>
</reference>
<organism evidence="2 3">
    <name type="scientific">Diploptera punctata</name>
    <name type="common">Pacific beetle cockroach</name>
    <dbReference type="NCBI Taxonomy" id="6984"/>
    <lineage>
        <taxon>Eukaryota</taxon>
        <taxon>Metazoa</taxon>
        <taxon>Ecdysozoa</taxon>
        <taxon>Arthropoda</taxon>
        <taxon>Hexapoda</taxon>
        <taxon>Insecta</taxon>
        <taxon>Pterygota</taxon>
        <taxon>Neoptera</taxon>
        <taxon>Polyneoptera</taxon>
        <taxon>Dictyoptera</taxon>
        <taxon>Blattodea</taxon>
        <taxon>Blaberoidea</taxon>
        <taxon>Blaberidae</taxon>
        <taxon>Diplopterinae</taxon>
        <taxon>Diploptera</taxon>
    </lineage>
</organism>
<dbReference type="PROSITE" id="PS51257">
    <property type="entry name" value="PROKAR_LIPOPROTEIN"/>
    <property type="match status" value="1"/>
</dbReference>
<protein>
    <recommendedName>
        <fullName evidence="1">B30.2/SPRY domain-containing protein</fullName>
    </recommendedName>
</protein>
<feature type="non-terminal residue" evidence="2">
    <location>
        <position position="179"/>
    </location>
</feature>